<keyword evidence="2" id="KW-1185">Reference proteome</keyword>
<organism evidence="1 2">
    <name type="scientific">Paenibacillus sabuli</name>
    <dbReference type="NCBI Taxonomy" id="2772509"/>
    <lineage>
        <taxon>Bacteria</taxon>
        <taxon>Bacillati</taxon>
        <taxon>Bacillota</taxon>
        <taxon>Bacilli</taxon>
        <taxon>Bacillales</taxon>
        <taxon>Paenibacillaceae</taxon>
        <taxon>Paenibacillus</taxon>
    </lineage>
</organism>
<accession>A0A927BTK9</accession>
<protein>
    <submittedName>
        <fullName evidence="1">Uncharacterized protein</fullName>
    </submittedName>
</protein>
<reference evidence="1" key="1">
    <citation type="submission" date="2020-09" db="EMBL/GenBank/DDBJ databases">
        <title>A novel bacterium of genus Paenibacillus, isolated from South China Sea.</title>
        <authorList>
            <person name="Huang H."/>
            <person name="Mo K."/>
            <person name="Hu Y."/>
        </authorList>
    </citation>
    <scope>NUCLEOTIDE SEQUENCE</scope>
    <source>
        <strain evidence="1">IB182496</strain>
    </source>
</reference>
<dbReference type="RefSeq" id="WP_190919072.1">
    <property type="nucleotide sequence ID" value="NZ_JACXIZ010000025.1"/>
</dbReference>
<proteinExistence type="predicted"/>
<comment type="caution">
    <text evidence="1">The sequence shown here is derived from an EMBL/GenBank/DDBJ whole genome shotgun (WGS) entry which is preliminary data.</text>
</comment>
<evidence type="ECO:0000313" key="1">
    <source>
        <dbReference type="EMBL" id="MBD2846551.1"/>
    </source>
</evidence>
<dbReference type="AlphaFoldDB" id="A0A927BTK9"/>
<dbReference type="Proteomes" id="UP000621560">
    <property type="component" value="Unassembled WGS sequence"/>
</dbReference>
<gene>
    <name evidence="1" type="ORF">IDH44_15230</name>
</gene>
<sequence>MSGEWPRSVSRCGRSLLLELGLNAVANCKSTVQLAQTKMKSHFNCKSTVNFRRNDEIWLKSKEITALLQFSSNLALEDGKITALLQFVVDRRRAAATTPESSSSNCRIRQQPFLNHAAVTAESSSNHS</sequence>
<evidence type="ECO:0000313" key="2">
    <source>
        <dbReference type="Proteomes" id="UP000621560"/>
    </source>
</evidence>
<dbReference type="EMBL" id="JACXIZ010000025">
    <property type="protein sequence ID" value="MBD2846551.1"/>
    <property type="molecule type" value="Genomic_DNA"/>
</dbReference>
<name>A0A927BTK9_9BACL</name>